<feature type="compositionally biased region" description="Acidic residues" evidence="1">
    <location>
        <begin position="1482"/>
        <end position="1493"/>
    </location>
</feature>
<feature type="region of interest" description="Disordered" evidence="1">
    <location>
        <begin position="1456"/>
        <end position="1512"/>
    </location>
</feature>
<feature type="region of interest" description="Disordered" evidence="1">
    <location>
        <begin position="2550"/>
        <end position="2589"/>
    </location>
</feature>
<dbReference type="PANTHER" id="PTHR36721">
    <property type="entry name" value="PROLINE-RICH FAMILY PROTEIN"/>
    <property type="match status" value="1"/>
</dbReference>
<evidence type="ECO:0000313" key="3">
    <source>
        <dbReference type="Proteomes" id="UP000077266"/>
    </source>
</evidence>
<feature type="region of interest" description="Disordered" evidence="1">
    <location>
        <begin position="2240"/>
        <end position="2281"/>
    </location>
</feature>
<feature type="compositionally biased region" description="Low complexity" evidence="1">
    <location>
        <begin position="2560"/>
        <end position="2589"/>
    </location>
</feature>
<evidence type="ECO:0000256" key="1">
    <source>
        <dbReference type="SAM" id="MobiDB-lite"/>
    </source>
</evidence>
<feature type="compositionally biased region" description="Basic and acidic residues" evidence="1">
    <location>
        <begin position="2261"/>
        <end position="2270"/>
    </location>
</feature>
<organism evidence="2 3">
    <name type="scientific">Exidia glandulosa HHB12029</name>
    <dbReference type="NCBI Taxonomy" id="1314781"/>
    <lineage>
        <taxon>Eukaryota</taxon>
        <taxon>Fungi</taxon>
        <taxon>Dikarya</taxon>
        <taxon>Basidiomycota</taxon>
        <taxon>Agaricomycotina</taxon>
        <taxon>Agaricomycetes</taxon>
        <taxon>Auriculariales</taxon>
        <taxon>Exidiaceae</taxon>
        <taxon>Exidia</taxon>
    </lineage>
</organism>
<dbReference type="PANTHER" id="PTHR36721:SF15">
    <property type="entry name" value="EN_SPM-LIKE TRANSPOSON PROTEIN"/>
    <property type="match status" value="1"/>
</dbReference>
<dbReference type="EMBL" id="KV426238">
    <property type="protein sequence ID" value="KZV84148.1"/>
    <property type="molecule type" value="Genomic_DNA"/>
</dbReference>
<reference evidence="2 3" key="1">
    <citation type="journal article" date="2016" name="Mol. Biol. Evol.">
        <title>Comparative Genomics of Early-Diverging Mushroom-Forming Fungi Provides Insights into the Origins of Lignocellulose Decay Capabilities.</title>
        <authorList>
            <person name="Nagy L.G."/>
            <person name="Riley R."/>
            <person name="Tritt A."/>
            <person name="Adam C."/>
            <person name="Daum C."/>
            <person name="Floudas D."/>
            <person name="Sun H."/>
            <person name="Yadav J.S."/>
            <person name="Pangilinan J."/>
            <person name="Larsson K.H."/>
            <person name="Matsuura K."/>
            <person name="Barry K."/>
            <person name="Labutti K."/>
            <person name="Kuo R."/>
            <person name="Ohm R.A."/>
            <person name="Bhattacharya S.S."/>
            <person name="Shirouzu T."/>
            <person name="Yoshinaga Y."/>
            <person name="Martin F.M."/>
            <person name="Grigoriev I.V."/>
            <person name="Hibbett D.S."/>
        </authorList>
    </citation>
    <scope>NUCLEOTIDE SEQUENCE [LARGE SCALE GENOMIC DNA]</scope>
    <source>
        <strain evidence="2 3">HHB12029</strain>
    </source>
</reference>
<feature type="compositionally biased region" description="Basic residues" evidence="1">
    <location>
        <begin position="1715"/>
        <end position="1725"/>
    </location>
</feature>
<feature type="region of interest" description="Disordered" evidence="1">
    <location>
        <begin position="2149"/>
        <end position="2218"/>
    </location>
</feature>
<dbReference type="OrthoDB" id="3032681at2759"/>
<dbReference type="InParanoid" id="A0A165DB64"/>
<proteinExistence type="predicted"/>
<feature type="region of interest" description="Disordered" evidence="1">
    <location>
        <begin position="1696"/>
        <end position="1728"/>
    </location>
</feature>
<feature type="compositionally biased region" description="Pro residues" evidence="1">
    <location>
        <begin position="1217"/>
        <end position="1239"/>
    </location>
</feature>
<protein>
    <submittedName>
        <fullName evidence="2">Uncharacterized protein</fullName>
    </submittedName>
</protein>
<feature type="compositionally biased region" description="Pro residues" evidence="1">
    <location>
        <begin position="1196"/>
        <end position="1209"/>
    </location>
</feature>
<sequence length="2640" mass="290546">MSNVAHVKGPQHRNATTAHHSQGSISLTRTEADVTIKLVVSCNEFLAHARREYDNARDILCGARATQTAATPSVTGCGARSTTQTAYGREMCSHHPPSARVTVRESCIERARTNEDGAYGKAGVVEPRKRNECTDAEGSVIVRVLAFKLGTRLWITTHATLSRHCSSVDRFAPNTPAYLTSLVLGAFASSRAESSKPPPEENLRSPFFVGAVGEFHPSRTSACTAIRVGAARMGILPSSIYRFAPTTAPLAMPARSFKSVPYSTGIRRISIVTSRINVQKPPRDENECSPNLIGAVDDLSRLGPASAVSADLSFARSRSKFRVLNVYHVSYQESTSARPREVWSTHLVAFALHANAHPTGSNRNDGARFQVLTLSSSRCASSHSLGFRATADSWAGAIAVLDGDGKRLGSGVPMESTRPVYSGYTVRIERQGKTWLGRSTIPQHGLAPTTIAVTHRAHHDTQSASRPALPLRSNREMSKQPVRPLGKLVTGPNGHPVIGVGHPGSWPPKRLPQAMREYSAAQRVDPALVPESYDTTPFDGVHPEQEGMRYPQALPVERVACPELLVGVCDRMLFDSSKRSMYKDHVLRAATHPAFRPSVKADGTFPERIYVPGQRELTPGIPLRLVDSRRPHLSRTYAHLITLETFRLFENIDQSEFAYKVPSYATFFNKAQLLRDALLGSSRNILPGESEPIACAEKAFYELGWTPNIRDSGNHELGGEGSFSIAVTSGEGQGIGHVQPASQPFSAAIQQRRRLVNIRFGDMIRESIFVSLTREEFESEECVGNQNNALCFGSPNNVFLNGLQVNVSFITTDTNSLLASLGRHQGCNHVDPHDCLACYTVVFMLLRLPRGSDPGAFVYAAFGLFARRFSVLNQTETEVEWVAVLIFIGREVHGGEAPRVPPDTPKPVTQEERQRAVRFVLVGYASTVAVLRTGTMAAFPPDGFGSAMQSSVQKQAQLNVTQHGLDVLGTVGHVVNWLVQETEFSAHNQRATRYALGQTSTFVSYLRVNIERETYIDEYGEEQHCRFTAIDPVLEPERNALQLSNVSHVYGCARHFSLKVRKQEVMDARADARGVQLSQLPIFSVAGLQSCETNVVEAKEAYLVRLSGSANSWKWVANELWIDGSGRKEELIQCFKQEGSSGYSWDAALLAEEFEICRDCNCDLCGELCDEPEHQLGEELPAGPSDADARVTSLTPSPPLIPTPLPPAHEPSSPRRTPTPPPIPGPGPASNPGPTPAPGPTTGSKRKRSDEDTAKESGGPGKRIKGSRKVEVDSARIELAVDILTQTISVENLLEGRSLFSRTDQRYLNGPSLSTVLDRFSQLSSQATSLRQQSSPDRMKSLQVVTECARIHSLLYGVQHQSRMLDIMTRFTLCHSIVHLKDWLVSDSPALMHQIFEPVIHGESPRTTGLAWLDGLITQLYIYAQDSQTGRLPAVAESSGVPAKVVSTINVEVATEFAPPDDGPEATSAPPDDGPEPTSAPDSEESSDDDGSDWEPALKARRRNPAPSTFESTLTRAIPSAALAAKAGELRTVTYTIRRAKIRAGKKPLYTELINIGVDVLFGMLVFPSIRRTMRTVLPAMKGVQSTLVLRTKAFLVAAGTVLSLLSDIAGTPTIWVFRSIESLLWSQPHRLIPQYTNYLRMGMPLLLRSEVNAIEPLRVAFTAVFKSRPDVQELLSKLEDPLLYHSQEIERNRLIAQESMPPPFKSRGPSARSSHQRGSGKKHSAREILPEDIEFTPADSTYPFRFANFLLAATIALRTNGTTGIGELDLFLQGTHPTVAGRQLKFTSDQLNPVPALWDVISDLKPLLGLPLRADHGLSNLLAVFGSGQSKHTAKFLKKWMRDIPKSDEEMFDLWDTAAHVNETIIQDAALTAKRINEAFLSIWPDYTPLENMRVWGTASHMISFGSNGQRIWEWFDEDIQSKWSAFVARLSVEALPSWDDMLEFVLSLEVAPFKGDSLSTMHIVNRLAECELCCRPTTVEMALWISRHCDRGAYAGLHDLGFASLDTANHIVLAFSMFHNFLEQRLDAKVKQVIDFSTIFTENYLCKIIRVRRLVKLLKIEGLVETWMERFFAQPNVGVVCNWRRWWRGHCRCQFILSSSPQRSSDCKLPTMPADCTVERCKCKNCKPGKDGVCKACDHDVRGHISQADTTQRRTRQYGASTNKHDKAAPTTSKTKLALSDNEHDNSSTDESNSDDSSSESDRDRTRGAPSKGKKLKDLNNYFAGVAMGIRSFDAKATMSEAEEETEQGLKGKPRKAKKVQDPDDQPMRRKKGRPAKDNNVVPVGQVVFLNVGLEGADEYNAPGDFPMHRVDEPEQGRIESMERYELAYCAAAGEVFLIDPTWTTKQATCAMKKLFPRAMAWLEDNAKAKFGRGHDIEKDPVWRVLMRSGTRSLAVVDTQPTGQNMARARVGGHRKGADQKLFILSAFEIPKVVWREWDRLDGAFKVLDAGVKGKKDDGHGTKRKKAAASTTLEDEFFGVSEEEQEPSGKRKKVGALVPPQKAKKRVKKKTWIDDDDEDEDETKVKVKVEEPDTAITSSVNEMIVISDSESESNTPKATAAASTSTVSTSAPAPTVSTSAPAPTVSTLAPAPTVTTAAPVPSAGLNRLSTAALGRQTFMRPSVSQNLRVPFADPFARR</sequence>
<keyword evidence="3" id="KW-1185">Reference proteome</keyword>
<feature type="compositionally biased region" description="Polar residues" evidence="1">
    <location>
        <begin position="13"/>
        <end position="26"/>
    </location>
</feature>
<gene>
    <name evidence="2" type="ORF">EXIGLDRAFT_700725</name>
</gene>
<feature type="region of interest" description="Disordered" evidence="1">
    <location>
        <begin position="1"/>
        <end position="26"/>
    </location>
</feature>
<evidence type="ECO:0000313" key="2">
    <source>
        <dbReference type="EMBL" id="KZV84148.1"/>
    </source>
</evidence>
<feature type="region of interest" description="Disordered" evidence="1">
    <location>
        <begin position="1176"/>
        <end position="1271"/>
    </location>
</feature>
<dbReference type="Proteomes" id="UP000077266">
    <property type="component" value="Unassembled WGS sequence"/>
</dbReference>
<accession>A0A165DB64</accession>
<feature type="region of interest" description="Disordered" evidence="1">
    <location>
        <begin position="2480"/>
        <end position="2527"/>
    </location>
</feature>
<name>A0A165DB64_EXIGL</name>